<accession>A0AAW2X0N7</accession>
<organism evidence="1">
    <name type="scientific">Sesamum latifolium</name>
    <dbReference type="NCBI Taxonomy" id="2727402"/>
    <lineage>
        <taxon>Eukaryota</taxon>
        <taxon>Viridiplantae</taxon>
        <taxon>Streptophyta</taxon>
        <taxon>Embryophyta</taxon>
        <taxon>Tracheophyta</taxon>
        <taxon>Spermatophyta</taxon>
        <taxon>Magnoliopsida</taxon>
        <taxon>eudicotyledons</taxon>
        <taxon>Gunneridae</taxon>
        <taxon>Pentapetalae</taxon>
        <taxon>asterids</taxon>
        <taxon>lamiids</taxon>
        <taxon>Lamiales</taxon>
        <taxon>Pedaliaceae</taxon>
        <taxon>Sesamum</taxon>
    </lineage>
</organism>
<dbReference type="EMBL" id="JACGWN010000006">
    <property type="protein sequence ID" value="KAL0447724.1"/>
    <property type="molecule type" value="Genomic_DNA"/>
</dbReference>
<dbReference type="PANTHER" id="PTHR47350">
    <property type="entry name" value="PROTEIN IWS1 HOMOLOG 1"/>
    <property type="match status" value="1"/>
</dbReference>
<proteinExistence type="predicted"/>
<gene>
    <name evidence="1" type="ORF">Slati_1900300</name>
</gene>
<evidence type="ECO:0000313" key="1">
    <source>
        <dbReference type="EMBL" id="KAL0447724.1"/>
    </source>
</evidence>
<dbReference type="InterPro" id="IPR044204">
    <property type="entry name" value="IWS1/2"/>
</dbReference>
<dbReference type="GO" id="GO:0032784">
    <property type="term" value="P:regulation of DNA-templated transcription elongation"/>
    <property type="evidence" value="ECO:0007669"/>
    <property type="project" value="InterPro"/>
</dbReference>
<reference evidence="1" key="2">
    <citation type="journal article" date="2024" name="Plant">
        <title>Genomic evolution and insights into agronomic trait innovations of Sesamum species.</title>
        <authorList>
            <person name="Miao H."/>
            <person name="Wang L."/>
            <person name="Qu L."/>
            <person name="Liu H."/>
            <person name="Sun Y."/>
            <person name="Le M."/>
            <person name="Wang Q."/>
            <person name="Wei S."/>
            <person name="Zheng Y."/>
            <person name="Lin W."/>
            <person name="Duan Y."/>
            <person name="Cao H."/>
            <person name="Xiong S."/>
            <person name="Wang X."/>
            <person name="Wei L."/>
            <person name="Li C."/>
            <person name="Ma Q."/>
            <person name="Ju M."/>
            <person name="Zhao R."/>
            <person name="Li G."/>
            <person name="Mu C."/>
            <person name="Tian Q."/>
            <person name="Mei H."/>
            <person name="Zhang T."/>
            <person name="Gao T."/>
            <person name="Zhang H."/>
        </authorList>
    </citation>
    <scope>NUCLEOTIDE SEQUENCE</scope>
    <source>
        <strain evidence="1">KEN1</strain>
    </source>
</reference>
<sequence length="98" mass="11394">MFFSKFDEETTANRKLAKELVDKWVIMFLSMSAEETTANQKLAKSWLINGVTGKEQQWHHEMMTLISWILTMNKKLQQLKAPKQKQLQATKLGVRIVA</sequence>
<dbReference type="PANTHER" id="PTHR47350:SF4">
    <property type="entry name" value="PROTEIN IWS1 HOMOLOG 1"/>
    <property type="match status" value="1"/>
</dbReference>
<name>A0AAW2X0N7_9LAMI</name>
<dbReference type="AlphaFoldDB" id="A0AAW2X0N7"/>
<reference evidence="1" key="1">
    <citation type="submission" date="2020-06" db="EMBL/GenBank/DDBJ databases">
        <authorList>
            <person name="Li T."/>
            <person name="Hu X."/>
            <person name="Zhang T."/>
            <person name="Song X."/>
            <person name="Zhang H."/>
            <person name="Dai N."/>
            <person name="Sheng W."/>
            <person name="Hou X."/>
            <person name="Wei L."/>
        </authorList>
    </citation>
    <scope>NUCLEOTIDE SEQUENCE</scope>
    <source>
        <strain evidence="1">KEN1</strain>
        <tissue evidence="1">Leaf</tissue>
    </source>
</reference>
<protein>
    <submittedName>
        <fullName evidence="1">Uncharacterized protein</fullName>
    </submittedName>
</protein>
<dbReference type="GO" id="GO:0009742">
    <property type="term" value="P:brassinosteroid mediated signaling pathway"/>
    <property type="evidence" value="ECO:0007669"/>
    <property type="project" value="InterPro"/>
</dbReference>
<comment type="caution">
    <text evidence="1">The sequence shown here is derived from an EMBL/GenBank/DDBJ whole genome shotgun (WGS) entry which is preliminary data.</text>
</comment>